<organism evidence="3 4">
    <name type="scientific">Methanobacterium lacus (strain AL-21)</name>
    <dbReference type="NCBI Taxonomy" id="877455"/>
    <lineage>
        <taxon>Archaea</taxon>
        <taxon>Methanobacteriati</taxon>
        <taxon>Methanobacteriota</taxon>
        <taxon>Methanomada group</taxon>
        <taxon>Methanobacteria</taxon>
        <taxon>Methanobacteriales</taxon>
        <taxon>Methanobacteriaceae</taxon>
        <taxon>Methanobacterium</taxon>
    </lineage>
</organism>
<dbReference type="GeneID" id="10278681"/>
<dbReference type="InterPro" id="IPR036615">
    <property type="entry name" value="Mur_ligase_C_dom_sf"/>
</dbReference>
<dbReference type="Pfam" id="PF02875">
    <property type="entry name" value="Mur_ligase_C"/>
    <property type="match status" value="1"/>
</dbReference>
<dbReference type="KEGG" id="mel:Metbo_2215"/>
<dbReference type="STRING" id="877455.Metbo_2215"/>
<dbReference type="InterPro" id="IPR004101">
    <property type="entry name" value="Mur_ligase_C"/>
</dbReference>
<dbReference type="eggNOG" id="arCOG02820">
    <property type="taxonomic scope" value="Archaea"/>
</dbReference>
<dbReference type="RefSeq" id="WP_013645780.1">
    <property type="nucleotide sequence ID" value="NC_015216.1"/>
</dbReference>
<dbReference type="PANTHER" id="PTHR43445:SF3">
    <property type="entry name" value="UDP-N-ACETYLMURAMATE--L-ALANINE LIGASE"/>
    <property type="match status" value="1"/>
</dbReference>
<accession>F0TCN9</accession>
<feature type="domain" description="Mur ligase central" evidence="2">
    <location>
        <begin position="111"/>
        <end position="314"/>
    </location>
</feature>
<dbReference type="HOGENOM" id="CLU_022291_4_2_2"/>
<dbReference type="EMBL" id="CP002551">
    <property type="protein sequence ID" value="ADZ10429.1"/>
    <property type="molecule type" value="Genomic_DNA"/>
</dbReference>
<dbReference type="Proteomes" id="UP000007490">
    <property type="component" value="Chromosome"/>
</dbReference>
<sequence>MTELTTSYLANKIDGKLTGPDIVIQGIFTFLNHAKPGDAVIRHWIDEKGVEIARNRGVSCVVTQNPKGDAVKTAQELDFPLIITPKIELANAFALRWSIEKFAPGSIRVVVTGTNGKSTTTHMIQNILNHAGYNCYTNTDSKSEFNTLIDPVVSDQISRFKAKTKKPIDAMVVEVSEVQGWMDKLMKDHAYLMTDAVKPDVLVLTNITMDHIGLINSIEETYAEIYGALAAVEKSCQNNYAVLNYDDPLLRKMAGEIVTCPSIISHGSVEPDFNPDLTVKSDGIHHEDELFLKMEDLPFKSKHFLQNTMAAIGACLALNIDTSAIKAGILSYSPLNRRFSILYQEPLIIDDFAHNPDGITATIKSASEMSEGTLIILFAVRGSRGEVINRLNAEALASALQAVDYSLIITSSSEVVDELNTVHASEIEVVRKVMDEHKLEHTFKEELEDALNYTLNTAKKEDTILLIGAQGMDPAKDILNRIKGPE</sequence>
<dbReference type="Pfam" id="PF08245">
    <property type="entry name" value="Mur_ligase_M"/>
    <property type="match status" value="1"/>
</dbReference>
<protein>
    <submittedName>
        <fullName evidence="3">Mur ligase middle domain protein</fullName>
    </submittedName>
</protein>
<dbReference type="InterPro" id="IPR013221">
    <property type="entry name" value="Mur_ligase_cen"/>
</dbReference>
<dbReference type="SUPFAM" id="SSF53244">
    <property type="entry name" value="MurD-like peptide ligases, peptide-binding domain"/>
    <property type="match status" value="1"/>
</dbReference>
<keyword evidence="3" id="KW-0436">Ligase</keyword>
<dbReference type="SUPFAM" id="SSF53623">
    <property type="entry name" value="MurD-like peptide ligases, catalytic domain"/>
    <property type="match status" value="1"/>
</dbReference>
<dbReference type="OrthoDB" id="75177at2157"/>
<gene>
    <name evidence="3" type="ordered locus">Metbo_2215</name>
</gene>
<evidence type="ECO:0000313" key="4">
    <source>
        <dbReference type="Proteomes" id="UP000007490"/>
    </source>
</evidence>
<dbReference type="PANTHER" id="PTHR43445">
    <property type="entry name" value="UDP-N-ACETYLMURAMATE--L-ALANINE LIGASE-RELATED"/>
    <property type="match status" value="1"/>
</dbReference>
<evidence type="ECO:0000259" key="2">
    <source>
        <dbReference type="Pfam" id="PF08245"/>
    </source>
</evidence>
<dbReference type="InterPro" id="IPR050061">
    <property type="entry name" value="MurCDEF_pg_biosynth"/>
</dbReference>
<keyword evidence="4" id="KW-1185">Reference proteome</keyword>
<dbReference type="GO" id="GO:0005524">
    <property type="term" value="F:ATP binding"/>
    <property type="evidence" value="ECO:0007669"/>
    <property type="project" value="InterPro"/>
</dbReference>
<proteinExistence type="predicted"/>
<evidence type="ECO:0000313" key="3">
    <source>
        <dbReference type="EMBL" id="ADZ10429.1"/>
    </source>
</evidence>
<dbReference type="AlphaFoldDB" id="F0TCN9"/>
<dbReference type="InterPro" id="IPR036565">
    <property type="entry name" value="Mur-like_cat_sf"/>
</dbReference>
<reference evidence="4" key="1">
    <citation type="submission" date="2011-02" db="EMBL/GenBank/DDBJ databases">
        <title>Complete sequence of Methanobacterium sp. AL-21.</title>
        <authorList>
            <consortium name="US DOE Joint Genome Institute"/>
            <person name="Lucas S."/>
            <person name="Copeland A."/>
            <person name="Lapidus A."/>
            <person name="Cheng J.-F."/>
            <person name="Goodwin L."/>
            <person name="Pitluck S."/>
            <person name="Chertkov O."/>
            <person name="Detter J.C."/>
            <person name="Han C."/>
            <person name="Tapia R."/>
            <person name="Land M."/>
            <person name="Hauser L."/>
            <person name="Kyrpides N."/>
            <person name="Ivanova N."/>
            <person name="Mikhailova N."/>
            <person name="Pagani I."/>
            <person name="Cadillo-Quiroz H."/>
            <person name="Imachi H."/>
            <person name="Zinder S."/>
            <person name="Liu W."/>
            <person name="Woyke T."/>
        </authorList>
    </citation>
    <scope>NUCLEOTIDE SEQUENCE [LARGE SCALE GENOMIC DNA]</scope>
    <source>
        <strain evidence="4">AL-21</strain>
    </source>
</reference>
<dbReference type="GO" id="GO:0016881">
    <property type="term" value="F:acid-amino acid ligase activity"/>
    <property type="evidence" value="ECO:0007669"/>
    <property type="project" value="InterPro"/>
</dbReference>
<reference evidence="3 4" key="2">
    <citation type="journal article" date="2014" name="Int. J. Syst. Evol. Microbiol.">
        <title>Methanobacterium paludis sp. nov. and a novel strain of Methanobacterium lacus isolated from northern peatlands.</title>
        <authorList>
            <person name="Cadillo-Quiroz H."/>
            <person name="Brauer S.L."/>
            <person name="Goodson N."/>
            <person name="Yavitt J.B."/>
            <person name="Zinder S.H."/>
        </authorList>
    </citation>
    <scope>NUCLEOTIDE SEQUENCE [LARGE SCALE GENOMIC DNA]</scope>
    <source>
        <strain evidence="3 4">AL-21</strain>
    </source>
</reference>
<evidence type="ECO:0000259" key="1">
    <source>
        <dbReference type="Pfam" id="PF02875"/>
    </source>
</evidence>
<dbReference type="Gene3D" id="3.40.1190.10">
    <property type="entry name" value="Mur-like, catalytic domain"/>
    <property type="match status" value="1"/>
</dbReference>
<dbReference type="Gene3D" id="3.90.190.20">
    <property type="entry name" value="Mur ligase, C-terminal domain"/>
    <property type="match status" value="1"/>
</dbReference>
<name>F0TCN9_METLA</name>
<feature type="domain" description="Mur ligase C-terminal" evidence="1">
    <location>
        <begin position="337"/>
        <end position="469"/>
    </location>
</feature>